<reference evidence="2 3" key="1">
    <citation type="submission" date="2021-03" db="EMBL/GenBank/DDBJ databases">
        <title>Sequencing the genomes of 1000 actinobacteria strains.</title>
        <authorList>
            <person name="Klenk H.-P."/>
        </authorList>
    </citation>
    <scope>NUCLEOTIDE SEQUENCE [LARGE SCALE GENOMIC DNA]</scope>
    <source>
        <strain evidence="2 3">DSM 46670</strain>
    </source>
</reference>
<accession>A0ABS4U0A1</accession>
<organism evidence="2 3">
    <name type="scientific">Kibdelosporangium banguiense</name>
    <dbReference type="NCBI Taxonomy" id="1365924"/>
    <lineage>
        <taxon>Bacteria</taxon>
        <taxon>Bacillati</taxon>
        <taxon>Actinomycetota</taxon>
        <taxon>Actinomycetes</taxon>
        <taxon>Pseudonocardiales</taxon>
        <taxon>Pseudonocardiaceae</taxon>
        <taxon>Kibdelosporangium</taxon>
    </lineage>
</organism>
<feature type="signal peptide" evidence="1">
    <location>
        <begin position="1"/>
        <end position="24"/>
    </location>
</feature>
<evidence type="ECO:0000313" key="3">
    <source>
        <dbReference type="Proteomes" id="UP001519332"/>
    </source>
</evidence>
<dbReference type="Gene3D" id="3.40.190.10">
    <property type="entry name" value="Periplasmic binding protein-like II"/>
    <property type="match status" value="2"/>
</dbReference>
<protein>
    <submittedName>
        <fullName evidence="2">Raffinose/stachyose/melibiose transport system substrate-binding protein</fullName>
    </submittedName>
</protein>
<dbReference type="EMBL" id="JAGINW010000001">
    <property type="protein sequence ID" value="MBP2329663.1"/>
    <property type="molecule type" value="Genomic_DNA"/>
</dbReference>
<dbReference type="SUPFAM" id="SSF53850">
    <property type="entry name" value="Periplasmic binding protein-like II"/>
    <property type="match status" value="1"/>
</dbReference>
<dbReference type="Pfam" id="PF01547">
    <property type="entry name" value="SBP_bac_1"/>
    <property type="match status" value="1"/>
</dbReference>
<dbReference type="Proteomes" id="UP001519332">
    <property type="component" value="Unassembled WGS sequence"/>
</dbReference>
<keyword evidence="1" id="KW-0732">Signal</keyword>
<dbReference type="PANTHER" id="PTHR43649">
    <property type="entry name" value="ARABINOSE-BINDING PROTEIN-RELATED"/>
    <property type="match status" value="1"/>
</dbReference>
<sequence>MKSSVVRVLAAVLLLAGCSGGTNAGTGGNTAEPSVLTVASVDQGSVEDVVKAFEAANPGVTVRLSTSGADQYQQQIRTQLASGTGPDVMSVWPGNGNPGATYVLAKPGYLLDLSGQPWAAKYPESVKTVTQYEGKTYNAVFGLNAIGAVYNQQAMEKAALTPPTTYTELLAFCRAAAAKGTPAFALGIQDKWVTQLVLYSFVATTVYGDDKNFDKKMQDGQATFAGSAWNTALAKYIEMDKTGCFQQNPLGTSYEASQQLAATGKTLGMIQGNWVIALLKKQNPAGTFTIKALPATDDASKALMPAAAGAGYGVNAKTKNKDLALKFVNFVMSPQGMNLFVTKQGGLPALTDTGFGADPSLAEVGKFINDNRTVPFMDQLWPNAKVQQTMLTGLQEIFSGQSTPDKMLVAMDADYKAGA</sequence>
<dbReference type="PROSITE" id="PS51257">
    <property type="entry name" value="PROKAR_LIPOPROTEIN"/>
    <property type="match status" value="1"/>
</dbReference>
<dbReference type="RefSeq" id="WP_209646383.1">
    <property type="nucleotide sequence ID" value="NZ_JAGINW010000001.1"/>
</dbReference>
<name>A0ABS4U0A1_9PSEU</name>
<evidence type="ECO:0000256" key="1">
    <source>
        <dbReference type="SAM" id="SignalP"/>
    </source>
</evidence>
<comment type="caution">
    <text evidence="2">The sequence shown here is derived from an EMBL/GenBank/DDBJ whole genome shotgun (WGS) entry which is preliminary data.</text>
</comment>
<proteinExistence type="predicted"/>
<evidence type="ECO:0000313" key="2">
    <source>
        <dbReference type="EMBL" id="MBP2329663.1"/>
    </source>
</evidence>
<dbReference type="InterPro" id="IPR006059">
    <property type="entry name" value="SBP"/>
</dbReference>
<gene>
    <name evidence="2" type="ORF">JOF56_010048</name>
</gene>
<keyword evidence="3" id="KW-1185">Reference proteome</keyword>
<feature type="chain" id="PRO_5045599610" evidence="1">
    <location>
        <begin position="25"/>
        <end position="419"/>
    </location>
</feature>
<dbReference type="InterPro" id="IPR050490">
    <property type="entry name" value="Bact_solute-bd_prot1"/>
</dbReference>